<dbReference type="GO" id="GO:0030286">
    <property type="term" value="C:dynein complex"/>
    <property type="evidence" value="ECO:0007669"/>
    <property type="project" value="InterPro"/>
</dbReference>
<feature type="domain" description="F-box" evidence="3">
    <location>
        <begin position="281"/>
        <end position="328"/>
    </location>
</feature>
<organism evidence="4">
    <name type="scientific">Eutreptiella gymnastica</name>
    <dbReference type="NCBI Taxonomy" id="73025"/>
    <lineage>
        <taxon>Eukaryota</taxon>
        <taxon>Discoba</taxon>
        <taxon>Euglenozoa</taxon>
        <taxon>Euglenida</taxon>
        <taxon>Spirocuta</taxon>
        <taxon>Euglenophyceae</taxon>
        <taxon>Eutreptiales</taxon>
        <taxon>Eutreptiaceae</taxon>
        <taxon>Eutreptiella</taxon>
    </lineage>
</organism>
<feature type="coiled-coil region" evidence="1">
    <location>
        <begin position="182"/>
        <end position="209"/>
    </location>
</feature>
<evidence type="ECO:0000256" key="1">
    <source>
        <dbReference type="SAM" id="Coils"/>
    </source>
</evidence>
<evidence type="ECO:0000256" key="2">
    <source>
        <dbReference type="SAM" id="MobiDB-lite"/>
    </source>
</evidence>
<dbReference type="Pfam" id="PF12937">
    <property type="entry name" value="F-box-like"/>
    <property type="match status" value="1"/>
</dbReference>
<sequence>MVCARPLRPTSAPARAKLQHPAPLVSASPSCTPLGQRHATPAFTSQLSPTSGAVTIPRHRASRVAAEVSAVGAWEDGSPASGLWEVLHSLQSVRTVRPQPMGRRPGTATSAADRPQRLRSMRPGPTPRGLSSTDALQGLQGLQALDAIGCSPVVATSAVVLQAPTSGGHTALPLALRSPWKEKQLQQKAKKMEAQVQRYQVECEQSKKKLGESFCEGYSKAMLQATEYLKRLAADTEAIRTKQTRIRQVTKDLKLLRTRLGVHRRRGQRLMNTGAATPCTVSRFARLPKEVVQLVFSFLSAGDLLSRIPCVCHDWRVWSADNSVWETVYDAWYRDLPAPPIDRWVSDHSGVGAAPGAAQGPAEFSQCHKSRFMDRVLRGQKCMEEHQAAVRELQSMTQAEAYVLNSIQHPPEGLVRIVEAVCLLLDRKPDWTDGRRLLMDASYRLNLVRYDWQNMPTETLHRLCSVVWDTACCAEMQATDFGAVLAKWLRALYFCRLHLPRQLLASPIPKEELEAKATSAQDTLGFLQGELEQLEGSHAAAGRALSSAGQQLDRLWAQLQRGTPCAGPTMLHTPLTRRVHRSHASR</sequence>
<dbReference type="InterPro" id="IPR036047">
    <property type="entry name" value="F-box-like_dom_sf"/>
</dbReference>
<protein>
    <recommendedName>
        <fullName evidence="3">F-box domain-containing protein</fullName>
    </recommendedName>
</protein>
<dbReference type="GO" id="GO:0051959">
    <property type="term" value="F:dynein light intermediate chain binding"/>
    <property type="evidence" value="ECO:0007669"/>
    <property type="project" value="InterPro"/>
</dbReference>
<gene>
    <name evidence="4" type="ORF">EGYM00392_LOCUS55253</name>
</gene>
<keyword evidence="1" id="KW-0175">Coiled coil</keyword>
<name>A0A7S1NW09_9EUGL</name>
<accession>A0A7S1NW09</accession>
<dbReference type="PROSITE" id="PS50181">
    <property type="entry name" value="FBOX"/>
    <property type="match status" value="1"/>
</dbReference>
<feature type="region of interest" description="Disordered" evidence="2">
    <location>
        <begin position="1"/>
        <end position="27"/>
    </location>
</feature>
<evidence type="ECO:0000259" key="3">
    <source>
        <dbReference type="PROSITE" id="PS50181"/>
    </source>
</evidence>
<dbReference type="AlphaFoldDB" id="A0A7S1NW09"/>
<dbReference type="GO" id="GO:0007018">
    <property type="term" value="P:microtubule-based movement"/>
    <property type="evidence" value="ECO:0007669"/>
    <property type="project" value="InterPro"/>
</dbReference>
<dbReference type="SUPFAM" id="SSF81383">
    <property type="entry name" value="F-box domain"/>
    <property type="match status" value="1"/>
</dbReference>
<dbReference type="EMBL" id="HBGA01151978">
    <property type="protein sequence ID" value="CAD9044070.1"/>
    <property type="molecule type" value="Transcribed_RNA"/>
</dbReference>
<dbReference type="GO" id="GO:0045505">
    <property type="term" value="F:dynein intermediate chain binding"/>
    <property type="evidence" value="ECO:0007669"/>
    <property type="project" value="InterPro"/>
</dbReference>
<dbReference type="Gene3D" id="1.20.1280.50">
    <property type="match status" value="1"/>
</dbReference>
<dbReference type="InterPro" id="IPR001810">
    <property type="entry name" value="F-box_dom"/>
</dbReference>
<feature type="region of interest" description="Disordered" evidence="2">
    <location>
        <begin position="97"/>
        <end position="132"/>
    </location>
</feature>
<evidence type="ECO:0000313" key="4">
    <source>
        <dbReference type="EMBL" id="CAD9044070.1"/>
    </source>
</evidence>
<dbReference type="InterPro" id="IPR026983">
    <property type="entry name" value="DHC"/>
</dbReference>
<dbReference type="PANTHER" id="PTHR45703">
    <property type="entry name" value="DYNEIN HEAVY CHAIN"/>
    <property type="match status" value="1"/>
</dbReference>
<proteinExistence type="predicted"/>
<dbReference type="Gene3D" id="1.20.920.20">
    <property type="match status" value="1"/>
</dbReference>
<dbReference type="PANTHER" id="PTHR45703:SF36">
    <property type="entry name" value="DYNEIN HEAVY CHAIN, CYTOPLASMIC"/>
    <property type="match status" value="1"/>
</dbReference>
<reference evidence="4" key="1">
    <citation type="submission" date="2021-01" db="EMBL/GenBank/DDBJ databases">
        <authorList>
            <person name="Corre E."/>
            <person name="Pelletier E."/>
            <person name="Niang G."/>
            <person name="Scheremetjew M."/>
            <person name="Finn R."/>
            <person name="Kale V."/>
            <person name="Holt S."/>
            <person name="Cochrane G."/>
            <person name="Meng A."/>
            <person name="Brown T."/>
            <person name="Cohen L."/>
        </authorList>
    </citation>
    <scope>NUCLEOTIDE SEQUENCE</scope>
    <source>
        <strain evidence="4">NIES-381</strain>
    </source>
</reference>